<evidence type="ECO:0000313" key="10">
    <source>
        <dbReference type="EMBL" id="GMT21901.1"/>
    </source>
</evidence>
<evidence type="ECO:0000256" key="4">
    <source>
        <dbReference type="ARBA" id="ARBA00023015"/>
    </source>
</evidence>
<feature type="non-terminal residue" evidence="10">
    <location>
        <position position="1"/>
    </location>
</feature>
<organism evidence="10 11">
    <name type="scientific">Pristionchus fissidentatus</name>
    <dbReference type="NCBI Taxonomy" id="1538716"/>
    <lineage>
        <taxon>Eukaryota</taxon>
        <taxon>Metazoa</taxon>
        <taxon>Ecdysozoa</taxon>
        <taxon>Nematoda</taxon>
        <taxon>Chromadorea</taxon>
        <taxon>Rhabditida</taxon>
        <taxon>Rhabditina</taxon>
        <taxon>Diplogasteromorpha</taxon>
        <taxon>Diplogasteroidea</taxon>
        <taxon>Neodiplogasteridae</taxon>
        <taxon>Pristionchus</taxon>
    </lineage>
</organism>
<reference evidence="10" key="1">
    <citation type="submission" date="2023-10" db="EMBL/GenBank/DDBJ databases">
        <title>Genome assembly of Pristionchus species.</title>
        <authorList>
            <person name="Yoshida K."/>
            <person name="Sommer R.J."/>
        </authorList>
    </citation>
    <scope>NUCLEOTIDE SEQUENCE</scope>
    <source>
        <strain evidence="10">RS5133</strain>
    </source>
</reference>
<accession>A0AAV5VQM3</accession>
<dbReference type="AlphaFoldDB" id="A0AAV5VQM3"/>
<dbReference type="PROSITE" id="PS51030">
    <property type="entry name" value="NUCLEAR_REC_DBD_2"/>
    <property type="match status" value="1"/>
</dbReference>
<keyword evidence="4" id="KW-0805">Transcription regulation</keyword>
<dbReference type="GO" id="GO:0008270">
    <property type="term" value="F:zinc ion binding"/>
    <property type="evidence" value="ECO:0007669"/>
    <property type="project" value="UniProtKB-KW"/>
</dbReference>
<keyword evidence="7" id="KW-0675">Receptor</keyword>
<feature type="non-terminal residue" evidence="10">
    <location>
        <position position="179"/>
    </location>
</feature>
<proteinExistence type="predicted"/>
<evidence type="ECO:0000256" key="7">
    <source>
        <dbReference type="ARBA" id="ARBA00023170"/>
    </source>
</evidence>
<comment type="caution">
    <text evidence="10">The sequence shown here is derived from an EMBL/GenBank/DDBJ whole genome shotgun (WGS) entry which is preliminary data.</text>
</comment>
<evidence type="ECO:0000256" key="3">
    <source>
        <dbReference type="ARBA" id="ARBA00022833"/>
    </source>
</evidence>
<feature type="domain" description="Nuclear receptor" evidence="9">
    <location>
        <begin position="1"/>
        <end position="74"/>
    </location>
</feature>
<keyword evidence="1" id="KW-0479">Metal-binding</keyword>
<evidence type="ECO:0000256" key="5">
    <source>
        <dbReference type="ARBA" id="ARBA00023125"/>
    </source>
</evidence>
<dbReference type="SMART" id="SM00399">
    <property type="entry name" value="ZnF_C4"/>
    <property type="match status" value="1"/>
</dbReference>
<evidence type="ECO:0000313" key="11">
    <source>
        <dbReference type="Proteomes" id="UP001432322"/>
    </source>
</evidence>
<dbReference type="PANTHER" id="PTHR46011:SF6">
    <property type="entry name" value="HIGH ZINC ACTIVATED NUCLEAR RECEPTOR PROTEIN"/>
    <property type="match status" value="1"/>
</dbReference>
<evidence type="ECO:0000256" key="8">
    <source>
        <dbReference type="ARBA" id="ARBA00023242"/>
    </source>
</evidence>
<keyword evidence="2" id="KW-0863">Zinc-finger</keyword>
<keyword evidence="5" id="KW-0238">DNA-binding</keyword>
<dbReference type="InterPro" id="IPR013088">
    <property type="entry name" value="Znf_NHR/GATA"/>
</dbReference>
<evidence type="ECO:0000256" key="2">
    <source>
        <dbReference type="ARBA" id="ARBA00022771"/>
    </source>
</evidence>
<dbReference type="Pfam" id="PF00105">
    <property type="entry name" value="zf-C4"/>
    <property type="match status" value="1"/>
</dbReference>
<keyword evidence="11" id="KW-1185">Reference proteome</keyword>
<dbReference type="PROSITE" id="PS00031">
    <property type="entry name" value="NUCLEAR_REC_DBD_1"/>
    <property type="match status" value="1"/>
</dbReference>
<keyword evidence="8" id="KW-0539">Nucleus</keyword>
<dbReference type="InterPro" id="IPR001628">
    <property type="entry name" value="Znf_hrmn_rcpt"/>
</dbReference>
<protein>
    <recommendedName>
        <fullName evidence="9">Nuclear receptor domain-containing protein</fullName>
    </recommendedName>
</protein>
<gene>
    <name evidence="10" type="ORF">PFISCL1PPCAC_13198</name>
</gene>
<keyword evidence="3" id="KW-0862">Zinc</keyword>
<dbReference type="SUPFAM" id="SSF57716">
    <property type="entry name" value="Glucocorticoid receptor-like (DNA-binding domain)"/>
    <property type="match status" value="1"/>
</dbReference>
<dbReference type="EMBL" id="BTSY01000004">
    <property type="protein sequence ID" value="GMT21901.1"/>
    <property type="molecule type" value="Genomic_DNA"/>
</dbReference>
<evidence type="ECO:0000256" key="1">
    <source>
        <dbReference type="ARBA" id="ARBA00022723"/>
    </source>
</evidence>
<name>A0AAV5VQM3_9BILA</name>
<keyword evidence="6" id="KW-0804">Transcription</keyword>
<dbReference type="PRINTS" id="PR00047">
    <property type="entry name" value="STROIDFINGER"/>
</dbReference>
<dbReference type="GO" id="GO:0003700">
    <property type="term" value="F:DNA-binding transcription factor activity"/>
    <property type="evidence" value="ECO:0007669"/>
    <property type="project" value="InterPro"/>
</dbReference>
<evidence type="ECO:0000259" key="9">
    <source>
        <dbReference type="PROSITE" id="PS51030"/>
    </source>
</evidence>
<dbReference type="GO" id="GO:0005634">
    <property type="term" value="C:nucleus"/>
    <property type="evidence" value="ECO:0007669"/>
    <property type="project" value="TreeGrafter"/>
</dbReference>
<evidence type="ECO:0000256" key="6">
    <source>
        <dbReference type="ARBA" id="ARBA00023163"/>
    </source>
</evidence>
<dbReference type="GO" id="GO:0043565">
    <property type="term" value="F:sequence-specific DNA binding"/>
    <property type="evidence" value="ECO:0007669"/>
    <property type="project" value="InterPro"/>
</dbReference>
<dbReference type="Gene3D" id="3.30.50.10">
    <property type="entry name" value="Erythroid Transcription Factor GATA-1, subunit A"/>
    <property type="match status" value="1"/>
</dbReference>
<dbReference type="PANTHER" id="PTHR46011">
    <property type="entry name" value="NUCLEAR HORMONE RECEPTOR FAMILY MEMBER NHR-86-RELATED"/>
    <property type="match status" value="1"/>
</dbReference>
<dbReference type="Proteomes" id="UP001432322">
    <property type="component" value="Unassembled WGS sequence"/>
</dbReference>
<sequence length="179" mass="20924">CLVCSTPITTTHFGMDTCRACSSFFKRTRTTGRHYPCRQGDRQCVTFKDGKFMCRRCRFDKCLAVGLEYDGPMRIRKKSTVTLLKRVKTELSYDGPMRERRKAPVSILQRVKAEYKVFLDRRRAQELQIVHRCGCHKRIPHPTEELYNIHESTISDIVNVSILESLEFFKRAFPAVEQL</sequence>